<organism evidence="4 5">
    <name type="scientific">Metschnikowia aff. pulcherrima</name>
    <dbReference type="NCBI Taxonomy" id="2163413"/>
    <lineage>
        <taxon>Eukaryota</taxon>
        <taxon>Fungi</taxon>
        <taxon>Dikarya</taxon>
        <taxon>Ascomycota</taxon>
        <taxon>Saccharomycotina</taxon>
        <taxon>Pichiomycetes</taxon>
        <taxon>Metschnikowiaceae</taxon>
        <taxon>Metschnikowia</taxon>
    </lineage>
</organism>
<accession>A0A4P6XQH4</accession>
<dbReference type="GO" id="GO:0005634">
    <property type="term" value="C:nucleus"/>
    <property type="evidence" value="ECO:0007669"/>
    <property type="project" value="TreeGrafter"/>
</dbReference>
<dbReference type="InterPro" id="IPR004875">
    <property type="entry name" value="DDE_SF_endonuclease_dom"/>
</dbReference>
<evidence type="ECO:0000313" key="5">
    <source>
        <dbReference type="Proteomes" id="UP000292447"/>
    </source>
</evidence>
<dbReference type="GO" id="GO:0004519">
    <property type="term" value="F:endonuclease activity"/>
    <property type="evidence" value="ECO:0007669"/>
    <property type="project" value="UniProtKB-KW"/>
</dbReference>
<gene>
    <name evidence="4" type="primary">MPUL0E00100</name>
    <name evidence="4" type="ORF">METSCH_E00100</name>
</gene>
<reference evidence="5" key="1">
    <citation type="submission" date="2019-03" db="EMBL/GenBank/DDBJ databases">
        <title>Snf2 controls pulcherriminic acid biosynthesis and connects pigmentation and antifungal activity of the yeast Metschnikowia pulcherrima.</title>
        <authorList>
            <person name="Gore-Lloyd D."/>
            <person name="Sumann I."/>
            <person name="Brachmann A.O."/>
            <person name="Schneeberger K."/>
            <person name="Ortiz-Merino R.A."/>
            <person name="Moreno-Beltran M."/>
            <person name="Schlaefli M."/>
            <person name="Kirner P."/>
            <person name="Santos Kron A."/>
            <person name="Wolfe K.H."/>
            <person name="Piel J."/>
            <person name="Ahrens C.H."/>
            <person name="Henk D."/>
            <person name="Freimoser F.M."/>
        </authorList>
    </citation>
    <scope>NUCLEOTIDE SEQUENCE [LARGE SCALE GENOMIC DNA]</scope>
    <source>
        <strain evidence="5">APC 1.2</strain>
    </source>
</reference>
<dbReference type="AlphaFoldDB" id="A0A4P6XQH4"/>
<protein>
    <submittedName>
        <fullName evidence="4">DDE superfamily endonuclease</fullName>
    </submittedName>
</protein>
<evidence type="ECO:0000256" key="1">
    <source>
        <dbReference type="ARBA" id="ARBA00023125"/>
    </source>
</evidence>
<evidence type="ECO:0000259" key="3">
    <source>
        <dbReference type="PROSITE" id="PS51253"/>
    </source>
</evidence>
<feature type="compositionally biased region" description="Polar residues" evidence="2">
    <location>
        <begin position="431"/>
        <end position="443"/>
    </location>
</feature>
<feature type="region of interest" description="Disordered" evidence="2">
    <location>
        <begin position="431"/>
        <end position="460"/>
    </location>
</feature>
<keyword evidence="4" id="KW-0255">Endonuclease</keyword>
<dbReference type="GO" id="GO:0003677">
    <property type="term" value="F:DNA binding"/>
    <property type="evidence" value="ECO:0007669"/>
    <property type="project" value="UniProtKB-KW"/>
</dbReference>
<proteinExistence type="predicted"/>
<feature type="domain" description="HTH CENPB-type" evidence="3">
    <location>
        <begin position="1"/>
        <end position="50"/>
    </location>
</feature>
<dbReference type="InterPro" id="IPR006600">
    <property type="entry name" value="HTH_CenpB_DNA-bd_dom"/>
</dbReference>
<dbReference type="EMBL" id="CP034460">
    <property type="protein sequence ID" value="QBM89777.1"/>
    <property type="molecule type" value="Genomic_DNA"/>
</dbReference>
<evidence type="ECO:0000313" key="4">
    <source>
        <dbReference type="EMBL" id="QBM89777.1"/>
    </source>
</evidence>
<evidence type="ECO:0000256" key="2">
    <source>
        <dbReference type="SAM" id="MobiDB-lite"/>
    </source>
</evidence>
<keyword evidence="1" id="KW-0238">DNA-binding</keyword>
<dbReference type="Pfam" id="PF03184">
    <property type="entry name" value="DDE_1"/>
    <property type="match status" value="1"/>
</dbReference>
<dbReference type="PROSITE" id="PS51253">
    <property type="entry name" value="HTH_CENPB"/>
    <property type="match status" value="1"/>
</dbReference>
<dbReference type="InterPro" id="IPR050863">
    <property type="entry name" value="CenT-Element_Derived"/>
</dbReference>
<dbReference type="Pfam" id="PF03221">
    <property type="entry name" value="HTH_Tnp_Tc5"/>
    <property type="match status" value="1"/>
</dbReference>
<dbReference type="Proteomes" id="UP000292447">
    <property type="component" value="Chromosome V"/>
</dbReference>
<keyword evidence="4" id="KW-0378">Hydrolase</keyword>
<keyword evidence="4" id="KW-0540">Nuclease</keyword>
<sequence>MISRGLPPRPASVRKMADFLLALRDSGEELSVGQKWAARFVSRHPTIKTCRSRRYDYKRALCESPAVFNSWFDVVNDVKIKYGICEDDTYNVDETGFMMGLTGSEIVITGTDIRGRKKVVQAGNKEFVTAIECINASGWVLDPFIVFKGKQLGKSWFNALEDNWRLGVSPNGWTSNDIAVAWLKKVFIPQTRGRAKGEYQLLILDGHGSHLTVEFDQICTANKIIPIYMPPHTSHYLQPLDVGCFGPLKRIYQQLVQEQNERDVQAETRVHILKEDFLELYRKARISSFTASNIRSSFRSTGLVPFCRQKVIDMLEIQVHPETPPQTPSRDIPSCSTPNTPSFFKKICELEKTLYKIVPRPPPIEFRDALNSLLMLTHGAHHSAAFAQKQCSDILAEHRKEKAKKNKSRKRITGIADLSLEEYKERELAVSQAQTSKSTQIRNRANDDSPLRKRNTKRCGSCGRIGHNRVTCKESGS</sequence>
<keyword evidence="5" id="KW-1185">Reference proteome</keyword>
<dbReference type="PANTHER" id="PTHR19303">
    <property type="entry name" value="TRANSPOSON"/>
    <property type="match status" value="1"/>
</dbReference>
<dbReference type="PANTHER" id="PTHR19303:SF74">
    <property type="entry name" value="POGO TRANSPOSABLE ELEMENT WITH KRAB DOMAIN"/>
    <property type="match status" value="1"/>
</dbReference>
<name>A0A4P6XQH4_9ASCO</name>